<evidence type="ECO:0000313" key="2">
    <source>
        <dbReference type="Proteomes" id="UP000249402"/>
    </source>
</evidence>
<dbReference type="RefSeq" id="XP_025578472.1">
    <property type="nucleotide sequence ID" value="XM_025718840.1"/>
</dbReference>
<dbReference type="VEuPathDB" id="FungiDB:BO80DRAFT_422513"/>
<proteinExistence type="predicted"/>
<dbReference type="PANTHER" id="PTHR42034:SF1">
    <property type="entry name" value="CONDENSATION DOMAIN-CONTAINING PROTEIN"/>
    <property type="match status" value="1"/>
</dbReference>
<dbReference type="Gene3D" id="3.30.559.30">
    <property type="entry name" value="Nonribosomal peptide synthetase, condensation domain"/>
    <property type="match status" value="1"/>
</dbReference>
<dbReference type="GeneID" id="37223705"/>
<dbReference type="InterPro" id="IPR023213">
    <property type="entry name" value="CAT-like_dom_sf"/>
</dbReference>
<dbReference type="PANTHER" id="PTHR42034">
    <property type="entry name" value="CHROMOSOME 7, WHOLE GENOME SHOTGUN SEQUENCE-RELATED"/>
    <property type="match status" value="1"/>
</dbReference>
<dbReference type="OrthoDB" id="2548233at2759"/>
<dbReference type="Gene3D" id="3.30.559.10">
    <property type="entry name" value="Chloramphenicol acetyltransferase-like domain"/>
    <property type="match status" value="1"/>
</dbReference>
<reference evidence="1 2" key="1">
    <citation type="submission" date="2018-02" db="EMBL/GenBank/DDBJ databases">
        <title>The genomes of Aspergillus section Nigri reveals drivers in fungal speciation.</title>
        <authorList>
            <consortium name="DOE Joint Genome Institute"/>
            <person name="Vesth T.C."/>
            <person name="Nybo J."/>
            <person name="Theobald S."/>
            <person name="Brandl J."/>
            <person name="Frisvad J.C."/>
            <person name="Nielsen K.F."/>
            <person name="Lyhne E.K."/>
            <person name="Kogle M.E."/>
            <person name="Kuo A."/>
            <person name="Riley R."/>
            <person name="Clum A."/>
            <person name="Nolan M."/>
            <person name="Lipzen A."/>
            <person name="Salamov A."/>
            <person name="Henrissat B."/>
            <person name="Wiebenga A."/>
            <person name="De vries R.P."/>
            <person name="Grigoriev I.V."/>
            <person name="Mortensen U.H."/>
            <person name="Andersen M.R."/>
            <person name="Baker S.E."/>
        </authorList>
    </citation>
    <scope>NUCLEOTIDE SEQUENCE [LARGE SCALE GENOMIC DNA]</scope>
    <source>
        <strain evidence="1 2">CBS 121593</strain>
    </source>
</reference>
<dbReference type="AlphaFoldDB" id="A0A395HAH6"/>
<dbReference type="SUPFAM" id="SSF52777">
    <property type="entry name" value="CoA-dependent acyltransferases"/>
    <property type="match status" value="1"/>
</dbReference>
<dbReference type="EMBL" id="KZ824425">
    <property type="protein sequence ID" value="RAL04145.1"/>
    <property type="molecule type" value="Genomic_DNA"/>
</dbReference>
<accession>A0A395HAH6</accession>
<dbReference type="Proteomes" id="UP000249402">
    <property type="component" value="Unassembled WGS sequence"/>
</dbReference>
<sequence>MSWIQVSPTQYERPFDAIEVFYRGLADAAAPFNKQHYLISSVTRLKVLPPVEEVQQAWRNLREEQPQIAAVADDSGTRFIYTVPSPAELDVWTQETLLVEPNMPASHLLNILEPSTLFRLYYLPHSRELLWRTPHWRVDGIGLMHVQAAFFRLLSGQSTPSEPSNIITRLNPSLDDIMTPPGTMTPEEITSSINAELSIVLDNAPTTITTPTLPNILPSTTRFLHTSIPAATSTRIITTCKAHNLTITTALHATFTLALLPHIQHNYDPSTRGLPGGTYTGLNAHSLRRYLPTPYNSPSAAVSVYHTGIPFSIDLSTTRDFHSIASALGKGYARDLSAAQPRPIFPFHPQYVSTILELFLAQPEDPLRGSAVPVLSSLGRVDDYLDKEYGDVEVVDWWIGVDVVSRGLVVNVWSWRGELRLGVAWNEAFYEEGFVRDIVEGWRGRLIEELGR</sequence>
<keyword evidence="2" id="KW-1185">Reference proteome</keyword>
<name>A0A395HAH6_9EURO</name>
<protein>
    <submittedName>
        <fullName evidence="1">Uncharacterized protein</fullName>
    </submittedName>
</protein>
<gene>
    <name evidence="1" type="ORF">BO80DRAFT_422513</name>
</gene>
<dbReference type="STRING" id="1448316.A0A395HAH6"/>
<organism evidence="1 2">
    <name type="scientific">Aspergillus ibericus CBS 121593</name>
    <dbReference type="NCBI Taxonomy" id="1448316"/>
    <lineage>
        <taxon>Eukaryota</taxon>
        <taxon>Fungi</taxon>
        <taxon>Dikarya</taxon>
        <taxon>Ascomycota</taxon>
        <taxon>Pezizomycotina</taxon>
        <taxon>Eurotiomycetes</taxon>
        <taxon>Eurotiomycetidae</taxon>
        <taxon>Eurotiales</taxon>
        <taxon>Aspergillaceae</taxon>
        <taxon>Aspergillus</taxon>
        <taxon>Aspergillus subgen. Circumdati</taxon>
    </lineage>
</organism>
<evidence type="ECO:0000313" key="1">
    <source>
        <dbReference type="EMBL" id="RAL04145.1"/>
    </source>
</evidence>